<evidence type="ECO:0000313" key="2">
    <source>
        <dbReference type="Proteomes" id="UP000824782"/>
    </source>
</evidence>
<reference evidence="1" key="1">
    <citation type="thesis" date="2020" institute="ProQuest LLC" country="789 East Eisenhower Parkway, Ann Arbor, MI, USA">
        <title>Comparative Genomics and Chromosome Evolution.</title>
        <authorList>
            <person name="Mudd A.B."/>
        </authorList>
    </citation>
    <scope>NUCLEOTIDE SEQUENCE</scope>
    <source>
        <strain evidence="1">237g6f4</strain>
        <tissue evidence="1">Blood</tissue>
    </source>
</reference>
<dbReference type="AlphaFoldDB" id="A0AAV7DF75"/>
<evidence type="ECO:0000313" key="1">
    <source>
        <dbReference type="EMBL" id="KAG8596029.1"/>
    </source>
</evidence>
<dbReference type="EMBL" id="WNYA01000001">
    <property type="protein sequence ID" value="KAG8596029.1"/>
    <property type="molecule type" value="Genomic_DNA"/>
</dbReference>
<organism evidence="1 2">
    <name type="scientific">Engystomops pustulosus</name>
    <name type="common">Tungara frog</name>
    <name type="synonym">Physalaemus pustulosus</name>
    <dbReference type="NCBI Taxonomy" id="76066"/>
    <lineage>
        <taxon>Eukaryota</taxon>
        <taxon>Metazoa</taxon>
        <taxon>Chordata</taxon>
        <taxon>Craniata</taxon>
        <taxon>Vertebrata</taxon>
        <taxon>Euteleostomi</taxon>
        <taxon>Amphibia</taxon>
        <taxon>Batrachia</taxon>
        <taxon>Anura</taxon>
        <taxon>Neobatrachia</taxon>
        <taxon>Hyloidea</taxon>
        <taxon>Leptodactylidae</taxon>
        <taxon>Leiuperinae</taxon>
        <taxon>Engystomops</taxon>
    </lineage>
</organism>
<keyword evidence="2" id="KW-1185">Reference proteome</keyword>
<comment type="caution">
    <text evidence="1">The sequence shown here is derived from an EMBL/GenBank/DDBJ whole genome shotgun (WGS) entry which is preliminary data.</text>
</comment>
<proteinExistence type="predicted"/>
<dbReference type="Proteomes" id="UP000824782">
    <property type="component" value="Unassembled WGS sequence"/>
</dbReference>
<name>A0AAV7DF75_ENGPU</name>
<protein>
    <submittedName>
        <fullName evidence="1">Uncharacterized protein</fullName>
    </submittedName>
</protein>
<accession>A0AAV7DF75</accession>
<gene>
    <name evidence="1" type="ORF">GDO81_001714</name>
</gene>
<sequence length="86" mass="10077">MIYCENPPLATRVAMETHMGTRICWNLSMKSLGSNRNKEKQIMVNYLLKHRGYITSVMTICKKVFAKRVSRQFRKGIHFPLIRNSC</sequence>